<dbReference type="EMBL" id="MCGO01000023">
    <property type="protein sequence ID" value="ORY44157.1"/>
    <property type="molecule type" value="Genomic_DNA"/>
</dbReference>
<keyword evidence="3" id="KW-0472">Membrane</keyword>
<dbReference type="InterPro" id="IPR053213">
    <property type="entry name" value="RLP29"/>
</dbReference>
<proteinExistence type="predicted"/>
<organism evidence="4 5">
    <name type="scientific">Rhizoclosmatium globosum</name>
    <dbReference type="NCBI Taxonomy" id="329046"/>
    <lineage>
        <taxon>Eukaryota</taxon>
        <taxon>Fungi</taxon>
        <taxon>Fungi incertae sedis</taxon>
        <taxon>Chytridiomycota</taxon>
        <taxon>Chytridiomycota incertae sedis</taxon>
        <taxon>Chytridiomycetes</taxon>
        <taxon>Chytridiales</taxon>
        <taxon>Chytriomycetaceae</taxon>
        <taxon>Rhizoclosmatium</taxon>
    </lineage>
</organism>
<evidence type="ECO:0000256" key="3">
    <source>
        <dbReference type="SAM" id="Phobius"/>
    </source>
</evidence>
<dbReference type="InterPro" id="IPR001611">
    <property type="entry name" value="Leu-rich_rpt"/>
</dbReference>
<keyword evidence="5" id="KW-1185">Reference proteome</keyword>
<protein>
    <submittedName>
        <fullName evidence="4">L domain-like protein</fullName>
    </submittedName>
</protein>
<dbReference type="OrthoDB" id="676979at2759"/>
<dbReference type="SUPFAM" id="SSF52058">
    <property type="entry name" value="L domain-like"/>
    <property type="match status" value="1"/>
</dbReference>
<keyword evidence="3" id="KW-0812">Transmembrane</keyword>
<feature type="transmembrane region" description="Helical" evidence="3">
    <location>
        <begin position="233"/>
        <end position="249"/>
    </location>
</feature>
<keyword evidence="1" id="KW-0433">Leucine-rich repeat</keyword>
<dbReference type="PANTHER" id="PTHR48009">
    <property type="entry name" value="LEUCINE-RICH REPEAT (LRR) FAMILY PROTEIN"/>
    <property type="match status" value="1"/>
</dbReference>
<reference evidence="4 5" key="1">
    <citation type="submission" date="2016-07" db="EMBL/GenBank/DDBJ databases">
        <title>Pervasive Adenine N6-methylation of Active Genes in Fungi.</title>
        <authorList>
            <consortium name="DOE Joint Genome Institute"/>
            <person name="Mondo S.J."/>
            <person name="Dannebaum R.O."/>
            <person name="Kuo R.C."/>
            <person name="Labutti K."/>
            <person name="Haridas S."/>
            <person name="Kuo A."/>
            <person name="Salamov A."/>
            <person name="Ahrendt S.R."/>
            <person name="Lipzen A."/>
            <person name="Sullivan W."/>
            <person name="Andreopoulos W.B."/>
            <person name="Clum A."/>
            <person name="Lindquist E."/>
            <person name="Daum C."/>
            <person name="Ramamoorthy G.K."/>
            <person name="Gryganskyi A."/>
            <person name="Culley D."/>
            <person name="Magnuson J.K."/>
            <person name="James T.Y."/>
            <person name="O'Malley M.A."/>
            <person name="Stajich J.E."/>
            <person name="Spatafora J.W."/>
            <person name="Visel A."/>
            <person name="Grigoriev I.V."/>
        </authorList>
    </citation>
    <scope>NUCLEOTIDE SEQUENCE [LARGE SCALE GENOMIC DNA]</scope>
    <source>
        <strain evidence="4 5">JEL800</strain>
    </source>
</reference>
<gene>
    <name evidence="4" type="ORF">BCR33DRAFT_236512</name>
</gene>
<evidence type="ECO:0000256" key="1">
    <source>
        <dbReference type="ARBA" id="ARBA00022614"/>
    </source>
</evidence>
<accession>A0A1Y2CB84</accession>
<dbReference type="PANTHER" id="PTHR48009:SF4">
    <property type="entry name" value="LEUCINE-RICH REPEAT (LRR) FAMILY PROTEIN"/>
    <property type="match status" value="1"/>
</dbReference>
<keyword evidence="2" id="KW-0677">Repeat</keyword>
<dbReference type="AlphaFoldDB" id="A0A1Y2CB84"/>
<dbReference type="STRING" id="329046.A0A1Y2CB84"/>
<dbReference type="InterPro" id="IPR032675">
    <property type="entry name" value="LRR_dom_sf"/>
</dbReference>
<keyword evidence="3" id="KW-1133">Transmembrane helix</keyword>
<evidence type="ECO:0000313" key="5">
    <source>
        <dbReference type="Proteomes" id="UP000193642"/>
    </source>
</evidence>
<evidence type="ECO:0000256" key="2">
    <source>
        <dbReference type="ARBA" id="ARBA00022737"/>
    </source>
</evidence>
<feature type="transmembrane region" description="Helical" evidence="3">
    <location>
        <begin position="157"/>
        <end position="179"/>
    </location>
</feature>
<sequence length="295" mass="32490">MTDCDTLHASIPSFAAGIACCKSMQIVCDALNPPHVTSLAIVGPRYNGTIPISLDKLSALSNLTIQNTYFRGVIPTQFGSLVNLKVLQIKNNRLVSGGVPTELALLNSLEVLDLSGNNLIGTFPEIIEVACKNLVYLDISGNENLVDIDTLTIYNTLSYILFVVTFLILAALYLFIYLCEIRDVQHKRLNWAKARTTFNITLTIMSLSVMAAASAQLATSIKDISAQASIENVLQLAFKATFTYCYILYAYNRTHKILNSVSVVLQQCVYWFVVLCPLVLYLQVIPMALLICAGY</sequence>
<evidence type="ECO:0000313" key="4">
    <source>
        <dbReference type="EMBL" id="ORY44157.1"/>
    </source>
</evidence>
<dbReference type="Pfam" id="PF13855">
    <property type="entry name" value="LRR_8"/>
    <property type="match status" value="1"/>
</dbReference>
<name>A0A1Y2CB84_9FUNG</name>
<feature type="transmembrane region" description="Helical" evidence="3">
    <location>
        <begin position="269"/>
        <end position="291"/>
    </location>
</feature>
<dbReference type="Gene3D" id="3.80.10.10">
    <property type="entry name" value="Ribonuclease Inhibitor"/>
    <property type="match status" value="1"/>
</dbReference>
<dbReference type="Proteomes" id="UP000193642">
    <property type="component" value="Unassembled WGS sequence"/>
</dbReference>
<comment type="caution">
    <text evidence="4">The sequence shown here is derived from an EMBL/GenBank/DDBJ whole genome shotgun (WGS) entry which is preliminary data.</text>
</comment>
<dbReference type="FunFam" id="3.80.10.10:FF:000041">
    <property type="entry name" value="LRR receptor-like serine/threonine-protein kinase ERECTA"/>
    <property type="match status" value="1"/>
</dbReference>
<feature type="transmembrane region" description="Helical" evidence="3">
    <location>
        <begin position="200"/>
        <end position="221"/>
    </location>
</feature>